<feature type="transmembrane region" description="Helical" evidence="2">
    <location>
        <begin position="21"/>
        <end position="46"/>
    </location>
</feature>
<dbReference type="AlphaFoldDB" id="A0A1Z3HJ36"/>
<proteinExistence type="predicted"/>
<feature type="region of interest" description="Disordered" evidence="1">
    <location>
        <begin position="180"/>
        <end position="207"/>
    </location>
</feature>
<dbReference type="Proteomes" id="UP000191901">
    <property type="component" value="Chromosome"/>
</dbReference>
<keyword evidence="2" id="KW-0472">Membrane</keyword>
<dbReference type="STRING" id="1641165.XM38_14530"/>
<evidence type="ECO:0000256" key="1">
    <source>
        <dbReference type="SAM" id="MobiDB-lite"/>
    </source>
</evidence>
<evidence type="ECO:0000256" key="2">
    <source>
        <dbReference type="SAM" id="Phobius"/>
    </source>
</evidence>
<reference evidence="3 4" key="1">
    <citation type="journal article" date="2016" name="Biochim. Biophys. Acta">
        <title>Characterization of red-shifted phycobilisomes isolated from the chlorophyll f-containing cyanobacterium Halomicronema hongdechloris.</title>
        <authorList>
            <person name="Li Y."/>
            <person name="Lin Y."/>
            <person name="Garvey C.J."/>
            <person name="Birch D."/>
            <person name="Corkery R.W."/>
            <person name="Loughlin P.C."/>
            <person name="Scheer H."/>
            <person name="Willows R.D."/>
            <person name="Chen M."/>
        </authorList>
    </citation>
    <scope>NUCLEOTIDE SEQUENCE [LARGE SCALE GENOMIC DNA]</scope>
    <source>
        <strain evidence="3 4">C2206</strain>
    </source>
</reference>
<keyword evidence="2" id="KW-1133">Transmembrane helix</keyword>
<dbReference type="InterPro" id="IPR012902">
    <property type="entry name" value="N_methyl_site"/>
</dbReference>
<evidence type="ECO:0008006" key="5">
    <source>
        <dbReference type="Google" id="ProtNLM"/>
    </source>
</evidence>
<sequence>MVSRRLGFHLYHHLLRGKRAGFTLLEVLVSLIIASIVVSGLLYLVVELLQINRREEALTETQTNMQRAMTYITRDAQEAVFVYSTPTTVTSQLDDLPAGEPILAFWRLEPLDSDDYAGIGDCSTAFSGTEEEECNTLKVRHSTYNLVVYLQQDNAASDIWQGPSRIIRYELPKYADVSNLTTRDGYADPTTEHPTQSGETNSFSNWTADNSVNTDGFSAVLVDYVDLATATPPSDLANCPSSAYERIPSTPADGNSFFVCVRGTDPDAEDAIDRLNQDLIVYLRGNATTGRPGLINTYSEEGRLPTLQAQILIRGILNKQPNTN</sequence>
<dbReference type="NCBIfam" id="TIGR02532">
    <property type="entry name" value="IV_pilin_GFxxxE"/>
    <property type="match status" value="1"/>
</dbReference>
<organism evidence="3 4">
    <name type="scientific">Halomicronema hongdechloris C2206</name>
    <dbReference type="NCBI Taxonomy" id="1641165"/>
    <lineage>
        <taxon>Bacteria</taxon>
        <taxon>Bacillati</taxon>
        <taxon>Cyanobacteriota</taxon>
        <taxon>Cyanophyceae</taxon>
        <taxon>Nodosilineales</taxon>
        <taxon>Nodosilineaceae</taxon>
        <taxon>Halomicronema</taxon>
    </lineage>
</organism>
<dbReference type="Pfam" id="PF07963">
    <property type="entry name" value="N_methyl"/>
    <property type="match status" value="1"/>
</dbReference>
<evidence type="ECO:0000313" key="4">
    <source>
        <dbReference type="Proteomes" id="UP000191901"/>
    </source>
</evidence>
<dbReference type="EMBL" id="CP021983">
    <property type="protein sequence ID" value="ASC70329.1"/>
    <property type="molecule type" value="Genomic_DNA"/>
</dbReference>
<protein>
    <recommendedName>
        <fullName evidence="5">Prepilin-type N-terminal cleavage/methylation domain-containing protein</fullName>
    </recommendedName>
</protein>
<keyword evidence="4" id="KW-1185">Reference proteome</keyword>
<keyword evidence="2" id="KW-0812">Transmembrane</keyword>
<gene>
    <name evidence="3" type="ORF">XM38_012670</name>
</gene>
<feature type="compositionally biased region" description="Polar residues" evidence="1">
    <location>
        <begin position="192"/>
        <end position="207"/>
    </location>
</feature>
<dbReference type="KEGG" id="hhg:XM38_012670"/>
<accession>A0A1Z3HJ36</accession>
<dbReference type="RefSeq" id="WP_080810472.1">
    <property type="nucleotide sequence ID" value="NZ_CP021983.2"/>
</dbReference>
<evidence type="ECO:0000313" key="3">
    <source>
        <dbReference type="EMBL" id="ASC70329.1"/>
    </source>
</evidence>
<dbReference type="PROSITE" id="PS00409">
    <property type="entry name" value="PROKAR_NTER_METHYL"/>
    <property type="match status" value="1"/>
</dbReference>
<dbReference type="OrthoDB" id="461075at2"/>
<name>A0A1Z3HJ36_9CYAN</name>